<dbReference type="FunCoup" id="Q09657">
    <property type="interactions" value="56"/>
</dbReference>
<dbReference type="Pfam" id="PF02550">
    <property type="entry name" value="AcetylCoA_hydro"/>
    <property type="match status" value="1"/>
</dbReference>
<evidence type="ECO:0000259" key="3">
    <source>
        <dbReference type="Pfam" id="PF13336"/>
    </source>
</evidence>
<dbReference type="Pfam" id="PF13336">
    <property type="entry name" value="AcetylCoA_hyd_C"/>
    <property type="match status" value="1"/>
</dbReference>
<dbReference type="RefSeq" id="NP_496090.1">
    <property type="nucleotide sequence ID" value="NM_063689.3"/>
</dbReference>
<dbReference type="InterPro" id="IPR003702">
    <property type="entry name" value="ActCoA_hydro_N"/>
</dbReference>
<evidence type="ECO:0000313" key="4">
    <source>
        <dbReference type="EMBL" id="CAA87047.1"/>
    </source>
</evidence>
<dbReference type="InterPro" id="IPR037171">
    <property type="entry name" value="NagB/RpiA_transferase-like"/>
</dbReference>
<dbReference type="STRING" id="6239.ZK1320.9.1"/>
<protein>
    <submittedName>
        <fullName evidence="4">Acetyl-CoA hydrolase</fullName>
    </submittedName>
</protein>
<dbReference type="PANTHER" id="PTHR21432">
    <property type="entry name" value="ACETYL-COA HYDROLASE-RELATED"/>
    <property type="match status" value="1"/>
</dbReference>
<dbReference type="Proteomes" id="UP000001940">
    <property type="component" value="Chromosome II"/>
</dbReference>
<dbReference type="InterPro" id="IPR038460">
    <property type="entry name" value="AcetylCoA_hyd_C_sf"/>
</dbReference>
<dbReference type="OMA" id="LMPGWGV"/>
<dbReference type="AlphaFoldDB" id="Q09657"/>
<dbReference type="eggNOG" id="KOG2828">
    <property type="taxonomic scope" value="Eukaryota"/>
</dbReference>
<dbReference type="UCSC" id="ZK1320.9.1">
    <property type="organism name" value="c. elegans"/>
</dbReference>
<evidence type="ECO:0000256" key="1">
    <source>
        <dbReference type="ARBA" id="ARBA00009632"/>
    </source>
</evidence>
<evidence type="ECO:0000259" key="2">
    <source>
        <dbReference type="Pfam" id="PF02550"/>
    </source>
</evidence>
<proteinExistence type="evidence at protein level"/>
<keyword evidence="4" id="KW-0378">Hydrolase</keyword>
<dbReference type="InterPro" id="IPR046433">
    <property type="entry name" value="ActCoA_hydro"/>
</dbReference>
<name>Q09657_CAEEL</name>
<dbReference type="EMBL" id="BX284602">
    <property type="protein sequence ID" value="CAA87047.1"/>
    <property type="molecule type" value="Genomic_DNA"/>
</dbReference>
<dbReference type="PANTHER" id="PTHR21432:SF13">
    <property type="entry name" value="ACETYL-COA HYDROLASE"/>
    <property type="match status" value="1"/>
</dbReference>
<keyword evidence="7" id="KW-1267">Proteomics identification</keyword>
<feature type="domain" description="Acetyl-CoA hydrolase/transferase N-terminal" evidence="2">
    <location>
        <begin position="41"/>
        <end position="205"/>
    </location>
</feature>
<dbReference type="GO" id="GO:0006083">
    <property type="term" value="P:acetate metabolic process"/>
    <property type="evidence" value="ECO:0007669"/>
    <property type="project" value="InterPro"/>
</dbReference>
<dbReference type="PIR" id="T27755">
    <property type="entry name" value="T27755"/>
</dbReference>
<sequence>MSLKLAKQLSKSSVISLSRHFTNGPRLPTKLLHAKPGFVPKYVSADEALAMVNSDSDIYVGNHASAPNVLLEALCRRVDSANLNNIRMSHLILSGNCPQFDPKYHGKIQNNSLFICPGNRKNVNLGAADYTPIFLSEVPSLYTSGTLNVDFALITVSPPDELGFCTLGVDIDTTLAAATSAKKIIALVNSTMPRTRGHTTVHSSHFAAMVQTDRPIAFRQSGGEEMSETEQRIGKIIAENLVDNGATLQLGIGAIPDSALAAMKQHKDLGVHTEMFSDGVIDLIDRGIINNQKKAFMPGKTVSSFAFGTKEFYKKIDNNPEFYFAPCDFTNHIDIVRRNSKMTSINSAIEIDLTGQIVSDSIGRNFFSGFGGQVDFMAASPHGFDGLGKAIIALPSRTTKGQTKIVPFLTQGSGVVTTRAHARYIVTEHGIANLWGKSIRQRAYELIQISHPDDREALEKAAFDRFKVMPSA</sequence>
<dbReference type="GO" id="GO:0016787">
    <property type="term" value="F:hydrolase activity"/>
    <property type="evidence" value="ECO:0007669"/>
    <property type="project" value="UniProtKB-KW"/>
</dbReference>
<dbReference type="PeptideAtlas" id="Q09657"/>
<dbReference type="Gene3D" id="3.40.1080.20">
    <property type="entry name" value="Acetyl-CoA hydrolase/transferase C-terminal domain"/>
    <property type="match status" value="1"/>
</dbReference>
<evidence type="ECO:0000313" key="6">
    <source>
        <dbReference type="WormBase" id="ZK1320.9"/>
    </source>
</evidence>
<dbReference type="PaxDb" id="6239-ZK1320.9"/>
<dbReference type="InParanoid" id="Q09657"/>
<dbReference type="CTD" id="174526"/>
<dbReference type="Gene3D" id="3.30.750.70">
    <property type="entry name" value="4-hydroxybutyrate coenzyme like domains"/>
    <property type="match status" value="1"/>
</dbReference>
<reference evidence="4 5" key="1">
    <citation type="journal article" date="1998" name="Science">
        <title>Genome sequence of the nematode C. elegans: a platform for investigating biology.</title>
        <authorList>
            <consortium name="The C. elegans sequencing consortium"/>
            <person name="Sulson J.E."/>
            <person name="Waterston R."/>
        </authorList>
    </citation>
    <scope>NUCLEOTIDE SEQUENCE [LARGE SCALE GENOMIC DNA]</scope>
    <source>
        <strain evidence="4 5">Bristol N2</strain>
    </source>
</reference>
<dbReference type="SUPFAM" id="SSF100950">
    <property type="entry name" value="NagB/RpiA/CoA transferase-like"/>
    <property type="match status" value="2"/>
</dbReference>
<dbReference type="Gene3D" id="3.40.1080.10">
    <property type="entry name" value="Glutaconate Coenzyme A-transferase"/>
    <property type="match status" value="1"/>
</dbReference>
<dbReference type="SMR" id="Q09657"/>
<dbReference type="WormBase" id="ZK1320.9">
    <property type="protein sequence ID" value="CE01707"/>
    <property type="gene ID" value="WBGene00014258"/>
</dbReference>
<dbReference type="KEGG" id="cel:CELE_ZK1320.9"/>
<evidence type="ECO:0000313" key="5">
    <source>
        <dbReference type="Proteomes" id="UP000001940"/>
    </source>
</evidence>
<dbReference type="Bgee" id="WBGene00014258">
    <property type="expression patterns" value="Expressed in larva and 4 other cell types or tissues"/>
</dbReference>
<dbReference type="AGR" id="WB:WBGene00014258"/>
<comment type="similarity">
    <text evidence="1">Belongs to the acetyl-CoA hydrolase/transferase family.</text>
</comment>
<dbReference type="HOGENOM" id="CLU_030703_1_1_1"/>
<gene>
    <name evidence="4" type="ORF">CELE_ZK1320.9</name>
    <name evidence="4 6" type="ORF">ZK1320.9</name>
</gene>
<dbReference type="GO" id="GO:0005739">
    <property type="term" value="C:mitochondrion"/>
    <property type="evidence" value="ECO:0000318"/>
    <property type="project" value="GO_Central"/>
</dbReference>
<dbReference type="GO" id="GO:0008775">
    <property type="term" value="F:acetate CoA-transferase activity"/>
    <property type="evidence" value="ECO:0007669"/>
    <property type="project" value="InterPro"/>
</dbReference>
<dbReference type="OrthoDB" id="10250396at2759"/>
<dbReference type="GeneID" id="174526"/>
<dbReference type="InterPro" id="IPR026888">
    <property type="entry name" value="AcetylCoA_hyd_C"/>
</dbReference>
<dbReference type="PhylomeDB" id="Q09657"/>
<feature type="domain" description="Acetyl-CoA hydrolase/transferase C-terminal" evidence="3">
    <location>
        <begin position="308"/>
        <end position="462"/>
    </location>
</feature>
<organism evidence="4 5">
    <name type="scientific">Caenorhabditis elegans</name>
    <dbReference type="NCBI Taxonomy" id="6239"/>
    <lineage>
        <taxon>Eukaryota</taxon>
        <taxon>Metazoa</taxon>
        <taxon>Ecdysozoa</taxon>
        <taxon>Nematoda</taxon>
        <taxon>Chromadorea</taxon>
        <taxon>Rhabditida</taxon>
        <taxon>Rhabditina</taxon>
        <taxon>Rhabditomorpha</taxon>
        <taxon>Rhabditoidea</taxon>
        <taxon>Rhabditidae</taxon>
        <taxon>Peloderinae</taxon>
        <taxon>Caenorhabditis</taxon>
    </lineage>
</organism>
<accession>Q09657</accession>
<evidence type="ECO:0007829" key="7">
    <source>
        <dbReference type="PeptideAtlas" id="Q09657"/>
    </source>
</evidence>
<keyword evidence="5" id="KW-1185">Reference proteome</keyword>